<name>A0A151SMK5_CAJCA</name>
<protein>
    <submittedName>
        <fullName evidence="1">Uncharacterized protein</fullName>
    </submittedName>
</protein>
<evidence type="ECO:0000313" key="2">
    <source>
        <dbReference type="Proteomes" id="UP000075243"/>
    </source>
</evidence>
<proteinExistence type="predicted"/>
<keyword evidence="2" id="KW-1185">Reference proteome</keyword>
<dbReference type="Gramene" id="C.cajan_02235.t">
    <property type="protein sequence ID" value="C.cajan_02235.t.cds1"/>
    <property type="gene ID" value="C.cajan_02235"/>
</dbReference>
<gene>
    <name evidence="1" type="ORF">KK1_002288</name>
</gene>
<evidence type="ECO:0000313" key="1">
    <source>
        <dbReference type="EMBL" id="KYP56060.1"/>
    </source>
</evidence>
<dbReference type="AlphaFoldDB" id="A0A151SMK5"/>
<accession>A0A151SMK5</accession>
<dbReference type="Proteomes" id="UP000075243">
    <property type="component" value="Chromosome 11"/>
</dbReference>
<dbReference type="EMBL" id="CM003613">
    <property type="protein sequence ID" value="KYP56060.1"/>
    <property type="molecule type" value="Genomic_DNA"/>
</dbReference>
<sequence>MERPTTLLKRVKGRGDIHEIKVCKGTPLLTHLLFDDECFIFCKVIGKKDRHYS</sequence>
<reference evidence="1 2" key="1">
    <citation type="journal article" date="2012" name="Nat. Biotechnol.">
        <title>Draft genome sequence of pigeonpea (Cajanus cajan), an orphan legume crop of resource-poor farmers.</title>
        <authorList>
            <person name="Varshney R.K."/>
            <person name="Chen W."/>
            <person name="Li Y."/>
            <person name="Bharti A.K."/>
            <person name="Saxena R.K."/>
            <person name="Schlueter J.A."/>
            <person name="Donoghue M.T."/>
            <person name="Azam S."/>
            <person name="Fan G."/>
            <person name="Whaley A.M."/>
            <person name="Farmer A.D."/>
            <person name="Sheridan J."/>
            <person name="Iwata A."/>
            <person name="Tuteja R."/>
            <person name="Penmetsa R.V."/>
            <person name="Wu W."/>
            <person name="Upadhyaya H.D."/>
            <person name="Yang S.P."/>
            <person name="Shah T."/>
            <person name="Saxena K.B."/>
            <person name="Michael T."/>
            <person name="McCombie W.R."/>
            <person name="Yang B."/>
            <person name="Zhang G."/>
            <person name="Yang H."/>
            <person name="Wang J."/>
            <person name="Spillane C."/>
            <person name="Cook D.R."/>
            <person name="May G.D."/>
            <person name="Xu X."/>
            <person name="Jackson S.A."/>
        </authorList>
    </citation>
    <scope>NUCLEOTIDE SEQUENCE [LARGE SCALE GENOMIC DNA]</scope>
    <source>
        <strain evidence="2">cv. Asha</strain>
    </source>
</reference>
<organism evidence="1 2">
    <name type="scientific">Cajanus cajan</name>
    <name type="common">Pigeon pea</name>
    <name type="synonym">Cajanus indicus</name>
    <dbReference type="NCBI Taxonomy" id="3821"/>
    <lineage>
        <taxon>Eukaryota</taxon>
        <taxon>Viridiplantae</taxon>
        <taxon>Streptophyta</taxon>
        <taxon>Embryophyta</taxon>
        <taxon>Tracheophyta</taxon>
        <taxon>Spermatophyta</taxon>
        <taxon>Magnoliopsida</taxon>
        <taxon>eudicotyledons</taxon>
        <taxon>Gunneridae</taxon>
        <taxon>Pentapetalae</taxon>
        <taxon>rosids</taxon>
        <taxon>fabids</taxon>
        <taxon>Fabales</taxon>
        <taxon>Fabaceae</taxon>
        <taxon>Papilionoideae</taxon>
        <taxon>50 kb inversion clade</taxon>
        <taxon>NPAAA clade</taxon>
        <taxon>indigoferoid/millettioid clade</taxon>
        <taxon>Phaseoleae</taxon>
        <taxon>Cajanus</taxon>
    </lineage>
</organism>